<organism evidence="1 2">
    <name type="scientific">Clostridium tarantellae</name>
    <dbReference type="NCBI Taxonomy" id="39493"/>
    <lineage>
        <taxon>Bacteria</taxon>
        <taxon>Bacillati</taxon>
        <taxon>Bacillota</taxon>
        <taxon>Clostridia</taxon>
        <taxon>Eubacteriales</taxon>
        <taxon>Clostridiaceae</taxon>
        <taxon>Clostridium</taxon>
    </lineage>
</organism>
<dbReference type="AlphaFoldDB" id="A0A6I1MM97"/>
<sequence>MKSLLENSICDVINKYPSFFFNKKNVTGIGYGHKIKKEMSTEEPTLHVFVKEKLPLNQLYPHEIIPKNFLGLKTDVIETGTVTQDISEITIGKENSELLQELNSRIKPLQGGVNIGPSNSKRFGTLGAVVIDNFTNEPFILSANHVLTKNGKNSKGSNIFQPSRGNYNNIYSGIYKDILKKNAVAKLFKWVVLNYDDSADNYVDAALAKLNPKVKYKNGIYHAGAIRGTKELNLKEWIYKVGASTGWTVGRVLSLHNTVKIELPKGISYTLKEQASTVKFSEGGDSGSIVFDLDEKALGLVVGSSEKYSFFTPIDVILKALNVHFEYKFPN</sequence>
<dbReference type="EMBL" id="WHJC01000050">
    <property type="protein sequence ID" value="MPQ43237.1"/>
    <property type="molecule type" value="Genomic_DNA"/>
</dbReference>
<protein>
    <recommendedName>
        <fullName evidence="3">Serine protease</fullName>
    </recommendedName>
</protein>
<proteinExistence type="predicted"/>
<comment type="caution">
    <text evidence="1">The sequence shown here is derived from an EMBL/GenBank/DDBJ whole genome shotgun (WGS) entry which is preliminary data.</text>
</comment>
<dbReference type="RefSeq" id="WP_152888579.1">
    <property type="nucleotide sequence ID" value="NZ_WHJC01000050.1"/>
</dbReference>
<dbReference type="OrthoDB" id="1491548at2"/>
<dbReference type="SUPFAM" id="SSF50494">
    <property type="entry name" value="Trypsin-like serine proteases"/>
    <property type="match status" value="1"/>
</dbReference>
<dbReference type="Proteomes" id="UP000430345">
    <property type="component" value="Unassembled WGS sequence"/>
</dbReference>
<evidence type="ECO:0000313" key="1">
    <source>
        <dbReference type="EMBL" id="MPQ43237.1"/>
    </source>
</evidence>
<reference evidence="1 2" key="1">
    <citation type="submission" date="2019-10" db="EMBL/GenBank/DDBJ databases">
        <title>The Genome Sequence of Clostridium tarantellae Isolated from Fish Brain.</title>
        <authorList>
            <person name="Bano L."/>
            <person name="Kiel M."/>
            <person name="Sales G."/>
            <person name="Doxey A.C."/>
            <person name="Mansfield M.J."/>
            <person name="Schiavone M."/>
            <person name="Rossetto O."/>
            <person name="Pirazzini M."/>
            <person name="Dobrindt U."/>
            <person name="Montecucco C."/>
        </authorList>
    </citation>
    <scope>NUCLEOTIDE SEQUENCE [LARGE SCALE GENOMIC DNA]</scope>
    <source>
        <strain evidence="1 2">DSM 3997</strain>
    </source>
</reference>
<dbReference type="Gene3D" id="2.40.10.10">
    <property type="entry name" value="Trypsin-like serine proteases"/>
    <property type="match status" value="2"/>
</dbReference>
<name>A0A6I1MM97_9CLOT</name>
<evidence type="ECO:0008006" key="3">
    <source>
        <dbReference type="Google" id="ProtNLM"/>
    </source>
</evidence>
<gene>
    <name evidence="1" type="ORF">GBZ86_05600</name>
</gene>
<dbReference type="InterPro" id="IPR043504">
    <property type="entry name" value="Peptidase_S1_PA_chymotrypsin"/>
</dbReference>
<evidence type="ECO:0000313" key="2">
    <source>
        <dbReference type="Proteomes" id="UP000430345"/>
    </source>
</evidence>
<keyword evidence="2" id="KW-1185">Reference proteome</keyword>
<accession>A0A6I1MM97</accession>
<dbReference type="InterPro" id="IPR009003">
    <property type="entry name" value="Peptidase_S1_PA"/>
</dbReference>